<evidence type="ECO:0000313" key="3">
    <source>
        <dbReference type="Proteomes" id="UP001652628"/>
    </source>
</evidence>
<evidence type="ECO:0000256" key="2">
    <source>
        <dbReference type="SAM" id="MobiDB-lite"/>
    </source>
</evidence>
<evidence type="ECO:0000256" key="1">
    <source>
        <dbReference type="SAM" id="Coils"/>
    </source>
</evidence>
<name>A0ABM4TVT8_DROSZ</name>
<evidence type="ECO:0000313" key="4">
    <source>
        <dbReference type="RefSeq" id="XP_070854070.1"/>
    </source>
</evidence>
<reference evidence="4" key="1">
    <citation type="submission" date="2025-08" db="UniProtKB">
        <authorList>
            <consortium name="RefSeq"/>
        </authorList>
    </citation>
    <scope>IDENTIFICATION</scope>
</reference>
<sequence length="563" mass="63684">MDLRSWRKVLIQWVIECRFTEHNFITLEQSDIDAFFSIYVQKAQVAPVEEENALPAQPGEHRSPLQNFLRDHYPEFSAHIDGRGQLVTADYVYVYTLLLHYSCVKQPSVFIHSICKKLPELVQTCIANFFGQTLEQQLTRQFLRQSMNNVAVIYRQGVQISPSRPSCSTMSPELTIDTTPDTSSSTSASPQPPSSTPQIRHPAPPNLEVVSYEKTMLEEQQTEKEDLIIEMLDNIDGARGSGSMLCFSTKQATLSLSSSKIAFCFCSSFLSSAFSCSFSRSCLSTTELCRFSGVVFGDREQLSKSEDAFRTSQMSAPLTPRTELLEQRTRELRGVRAQLEVVSYEKTMLEGQQADEDLIKTLNKENMMAKSQLAKLKNAVQNGENADNVLNEFDHLKRSLMKESSQKEAIIAETNDKLQDLRAEKSELVEQLEQRLEESSLKRDKQELDRCLQEAREELHNRREVLNASSDLLNCSLSPNTTPENLHSSVVDKQLREKEHENAELRKELQKQNAILLELSESVACFVEKHSIEPDPLAPSMLSSISMIRSSFSVCCSSSMVFS</sequence>
<feature type="coiled-coil region" evidence="1">
    <location>
        <begin position="488"/>
        <end position="522"/>
    </location>
</feature>
<gene>
    <name evidence="4" type="primary">LOC139353621</name>
</gene>
<accession>A0ABM4TVT8</accession>
<keyword evidence="1" id="KW-0175">Coiled coil</keyword>
<protein>
    <submittedName>
        <fullName evidence="4">A-kinase anchor protein 9-like</fullName>
    </submittedName>
</protein>
<proteinExistence type="predicted"/>
<organism evidence="3 4">
    <name type="scientific">Drosophila suzukii</name>
    <name type="common">Spotted-wing drosophila fruit fly</name>
    <dbReference type="NCBI Taxonomy" id="28584"/>
    <lineage>
        <taxon>Eukaryota</taxon>
        <taxon>Metazoa</taxon>
        <taxon>Ecdysozoa</taxon>
        <taxon>Arthropoda</taxon>
        <taxon>Hexapoda</taxon>
        <taxon>Insecta</taxon>
        <taxon>Pterygota</taxon>
        <taxon>Neoptera</taxon>
        <taxon>Endopterygota</taxon>
        <taxon>Diptera</taxon>
        <taxon>Brachycera</taxon>
        <taxon>Muscomorpha</taxon>
        <taxon>Ephydroidea</taxon>
        <taxon>Drosophilidae</taxon>
        <taxon>Drosophila</taxon>
        <taxon>Sophophora</taxon>
    </lineage>
</organism>
<dbReference type="GeneID" id="139353621"/>
<dbReference type="Proteomes" id="UP001652628">
    <property type="component" value="Chromosome Y"/>
</dbReference>
<feature type="region of interest" description="Disordered" evidence="2">
    <location>
        <begin position="161"/>
        <end position="205"/>
    </location>
</feature>
<dbReference type="RefSeq" id="XP_070854070.1">
    <property type="nucleotide sequence ID" value="XM_070997969.1"/>
</dbReference>
<feature type="compositionally biased region" description="Low complexity" evidence="2">
    <location>
        <begin position="177"/>
        <end position="189"/>
    </location>
</feature>
<keyword evidence="3" id="KW-1185">Reference proteome</keyword>
<feature type="coiled-coil region" evidence="1">
    <location>
        <begin position="359"/>
        <end position="458"/>
    </location>
</feature>
<feature type="compositionally biased region" description="Polar residues" evidence="2">
    <location>
        <begin position="161"/>
        <end position="172"/>
    </location>
</feature>